<evidence type="ECO:0000313" key="6">
    <source>
        <dbReference type="Proteomes" id="UP000504617"/>
    </source>
</evidence>
<dbReference type="PANTHER" id="PTHR11132">
    <property type="entry name" value="SOLUTE CARRIER FAMILY 35"/>
    <property type="match status" value="1"/>
</dbReference>
<dbReference type="OrthoDB" id="417037at2759"/>
<keyword evidence="4 5" id="KW-0472">Membrane</keyword>
<dbReference type="Proteomes" id="UP000504617">
    <property type="component" value="Unplaced"/>
</dbReference>
<feature type="transmembrane region" description="Helical" evidence="5">
    <location>
        <begin position="272"/>
        <end position="291"/>
    </location>
</feature>
<feature type="transmembrane region" description="Helical" evidence="5">
    <location>
        <begin position="212"/>
        <end position="235"/>
    </location>
</feature>
<feature type="transmembrane region" description="Helical" evidence="5">
    <location>
        <begin position="183"/>
        <end position="200"/>
    </location>
</feature>
<dbReference type="InterPro" id="IPR050186">
    <property type="entry name" value="TPT_transporter"/>
</dbReference>
<dbReference type="KEGG" id="tsr:106548193"/>
<evidence type="ECO:0000256" key="3">
    <source>
        <dbReference type="ARBA" id="ARBA00022989"/>
    </source>
</evidence>
<proteinExistence type="predicted"/>
<protein>
    <submittedName>
        <fullName evidence="7">Transmembrane protein 241 isoform X1</fullName>
    </submittedName>
</protein>
<evidence type="ECO:0000256" key="1">
    <source>
        <dbReference type="ARBA" id="ARBA00004141"/>
    </source>
</evidence>
<dbReference type="CTD" id="338363"/>
<evidence type="ECO:0000256" key="5">
    <source>
        <dbReference type="SAM" id="Phobius"/>
    </source>
</evidence>
<dbReference type="GeneID" id="106548193"/>
<feature type="transmembrane region" description="Helical" evidence="5">
    <location>
        <begin position="247"/>
        <end position="266"/>
    </location>
</feature>
<keyword evidence="6" id="KW-1185">Reference proteome</keyword>
<keyword evidence="2 5" id="KW-0812">Transmembrane</keyword>
<organism evidence="6 7">
    <name type="scientific">Thamnophis sirtalis</name>
    <dbReference type="NCBI Taxonomy" id="35019"/>
    <lineage>
        <taxon>Eukaryota</taxon>
        <taxon>Metazoa</taxon>
        <taxon>Chordata</taxon>
        <taxon>Craniata</taxon>
        <taxon>Vertebrata</taxon>
        <taxon>Euteleostomi</taxon>
        <taxon>Lepidosauria</taxon>
        <taxon>Squamata</taxon>
        <taxon>Bifurcata</taxon>
        <taxon>Unidentata</taxon>
        <taxon>Episquamata</taxon>
        <taxon>Toxicofera</taxon>
        <taxon>Serpentes</taxon>
        <taxon>Colubroidea</taxon>
        <taxon>Colubridae</taxon>
        <taxon>Natricinae</taxon>
        <taxon>Thamnophis</taxon>
    </lineage>
</organism>
<feature type="transmembrane region" description="Helical" evidence="5">
    <location>
        <begin position="151"/>
        <end position="171"/>
    </location>
</feature>
<dbReference type="GO" id="GO:0016020">
    <property type="term" value="C:membrane"/>
    <property type="evidence" value="ECO:0007669"/>
    <property type="project" value="UniProtKB-SubCell"/>
</dbReference>
<reference evidence="7" key="1">
    <citation type="submission" date="2025-08" db="UniProtKB">
        <authorList>
            <consortium name="RefSeq"/>
        </authorList>
    </citation>
    <scope>IDENTIFICATION</scope>
</reference>
<sequence length="296" mass="33002">MPFKRPATGLAFCFFYLSSYFTNKYVLSVLKFTYPTLFQGWQTLVGGILLHASWKIGWVEISTSSRSEVLSWLPASALFVGIIYSGSRALSRLPIPIFLTLHNAADIIFYGMEVSVHKEQNSTLKLCRGLILLVAAGGLPFNDPQFDIDGYFWALIHLLCVGAYKVFHKLWKPNSLSISEQQYINYAFSVVMLAFASHPTGDLFSALEFPLLNFYIFHSSCLASGLLGFLLTLHTMKLKSSISSGQYLAWNFVAKVITAGLSPFFFEITVNVPTACCLLLAGFAEVFLLYIERTGT</sequence>
<accession>A0A6I9Y2W3</accession>
<gene>
    <name evidence="7" type="primary">TMEM241</name>
</gene>
<comment type="subcellular location">
    <subcellularLocation>
        <location evidence="1">Membrane</location>
        <topology evidence="1">Multi-pass membrane protein</topology>
    </subcellularLocation>
</comment>
<keyword evidence="3 5" id="KW-1133">Transmembrane helix</keyword>
<evidence type="ECO:0000256" key="2">
    <source>
        <dbReference type="ARBA" id="ARBA00022692"/>
    </source>
</evidence>
<name>A0A6I9Y2W3_9SAUR</name>
<dbReference type="AlphaFoldDB" id="A0A6I9Y2W3"/>
<evidence type="ECO:0000256" key="4">
    <source>
        <dbReference type="ARBA" id="ARBA00023136"/>
    </source>
</evidence>
<evidence type="ECO:0000313" key="7">
    <source>
        <dbReference type="RefSeq" id="XP_013921001.1"/>
    </source>
</evidence>
<dbReference type="RefSeq" id="XP_013921001.1">
    <property type="nucleotide sequence ID" value="XM_014065526.1"/>
</dbReference>